<evidence type="ECO:0000256" key="3">
    <source>
        <dbReference type="ARBA" id="ARBA00022840"/>
    </source>
</evidence>
<accession>A0A1G6PF52</accession>
<evidence type="ECO:0000256" key="4">
    <source>
        <dbReference type="ARBA" id="ARBA00023146"/>
    </source>
</evidence>
<keyword evidence="2" id="KW-0547">Nucleotide-binding</keyword>
<dbReference type="Proteomes" id="UP000199452">
    <property type="component" value="Unassembled WGS sequence"/>
</dbReference>
<dbReference type="STRING" id="1640674.SAMN05216323_10513"/>
<dbReference type="SUPFAM" id="SSF47323">
    <property type="entry name" value="Anticodon-binding domain of a subclass of class I aminoacyl-tRNA synthetases"/>
    <property type="match status" value="1"/>
</dbReference>
<dbReference type="InterPro" id="IPR009080">
    <property type="entry name" value="tRNAsynth_Ia_anticodon-bd"/>
</dbReference>
<keyword evidence="7" id="KW-1185">Reference proteome</keyword>
<name>A0A1G6PF52_9BACT</name>
<dbReference type="GO" id="GO:0005524">
    <property type="term" value="F:ATP binding"/>
    <property type="evidence" value="ECO:0007669"/>
    <property type="project" value="UniProtKB-KW"/>
</dbReference>
<evidence type="ECO:0000313" key="6">
    <source>
        <dbReference type="EMBL" id="SDC78146.1"/>
    </source>
</evidence>
<dbReference type="Pfam" id="PF23493">
    <property type="entry name" value="CysS_C"/>
    <property type="match status" value="1"/>
</dbReference>
<keyword evidence="1" id="KW-0436">Ligase</keyword>
<dbReference type="InterPro" id="IPR056411">
    <property type="entry name" value="CysS_C"/>
</dbReference>
<evidence type="ECO:0000256" key="2">
    <source>
        <dbReference type="ARBA" id="ARBA00022741"/>
    </source>
</evidence>
<evidence type="ECO:0000259" key="5">
    <source>
        <dbReference type="Pfam" id="PF23493"/>
    </source>
</evidence>
<dbReference type="Gene3D" id="1.20.120.1910">
    <property type="entry name" value="Cysteine-tRNA ligase, C-terminal anti-codon recognition domain"/>
    <property type="match status" value="1"/>
</dbReference>
<evidence type="ECO:0000256" key="1">
    <source>
        <dbReference type="ARBA" id="ARBA00022598"/>
    </source>
</evidence>
<proteinExistence type="predicted"/>
<dbReference type="GO" id="GO:0006418">
    <property type="term" value="P:tRNA aminoacylation for protein translation"/>
    <property type="evidence" value="ECO:0007669"/>
    <property type="project" value="InterPro"/>
</dbReference>
<organism evidence="6 7">
    <name type="scientific">Williamwhitmania taraxaci</name>
    <dbReference type="NCBI Taxonomy" id="1640674"/>
    <lineage>
        <taxon>Bacteria</taxon>
        <taxon>Pseudomonadati</taxon>
        <taxon>Bacteroidota</taxon>
        <taxon>Bacteroidia</taxon>
        <taxon>Bacteroidales</taxon>
        <taxon>Williamwhitmaniaceae</taxon>
        <taxon>Williamwhitmania</taxon>
    </lineage>
</organism>
<dbReference type="AlphaFoldDB" id="A0A1G6PF52"/>
<keyword evidence="4 6" id="KW-0030">Aminoacyl-tRNA synthetase</keyword>
<feature type="domain" description="Cysteinyl-tRNA ligase anticodon binding" evidence="5">
    <location>
        <begin position="4"/>
        <end position="43"/>
    </location>
</feature>
<dbReference type="GO" id="GO:0004812">
    <property type="term" value="F:aminoacyl-tRNA ligase activity"/>
    <property type="evidence" value="ECO:0007669"/>
    <property type="project" value="UniProtKB-KW"/>
</dbReference>
<dbReference type="RefSeq" id="WP_170830113.1">
    <property type="nucleotide sequence ID" value="NZ_FMYP01000051.1"/>
</dbReference>
<sequence length="50" mass="5905">MELLLNFRMDAKKNKDFAQSDKIRDELLKLGIVVKDKKDGFDWELEYLSG</sequence>
<reference evidence="6 7" key="1">
    <citation type="submission" date="2016-09" db="EMBL/GenBank/DDBJ databases">
        <authorList>
            <person name="Capua I."/>
            <person name="De Benedictis P."/>
            <person name="Joannis T."/>
            <person name="Lombin L.H."/>
            <person name="Cattoli G."/>
        </authorList>
    </citation>
    <scope>NUCLEOTIDE SEQUENCE [LARGE SCALE GENOMIC DNA]</scope>
    <source>
        <strain evidence="6 7">A7P-90m</strain>
    </source>
</reference>
<keyword evidence="3" id="KW-0067">ATP-binding</keyword>
<gene>
    <name evidence="6" type="ORF">SAMN05216323_10513</name>
</gene>
<evidence type="ECO:0000313" key="7">
    <source>
        <dbReference type="Proteomes" id="UP000199452"/>
    </source>
</evidence>
<dbReference type="EMBL" id="FMYP01000051">
    <property type="protein sequence ID" value="SDC78146.1"/>
    <property type="molecule type" value="Genomic_DNA"/>
</dbReference>
<protein>
    <submittedName>
        <fullName evidence="6">Cysteinyl-tRNA synthetase</fullName>
    </submittedName>
</protein>